<dbReference type="Gene3D" id="3.30.40.10">
    <property type="entry name" value="Zinc/RING finger domain, C3HC4 (zinc finger)"/>
    <property type="match status" value="1"/>
</dbReference>
<organism evidence="3 4">
    <name type="scientific">Platanthera guangdongensis</name>
    <dbReference type="NCBI Taxonomy" id="2320717"/>
    <lineage>
        <taxon>Eukaryota</taxon>
        <taxon>Viridiplantae</taxon>
        <taxon>Streptophyta</taxon>
        <taxon>Embryophyta</taxon>
        <taxon>Tracheophyta</taxon>
        <taxon>Spermatophyta</taxon>
        <taxon>Magnoliopsida</taxon>
        <taxon>Liliopsida</taxon>
        <taxon>Asparagales</taxon>
        <taxon>Orchidaceae</taxon>
        <taxon>Orchidoideae</taxon>
        <taxon>Orchideae</taxon>
        <taxon>Orchidinae</taxon>
        <taxon>Platanthera</taxon>
    </lineage>
</organism>
<dbReference type="PANTHER" id="PTHR45676">
    <property type="entry name" value="RING-H2 FINGER PROTEIN ATL51-RELATED"/>
    <property type="match status" value="1"/>
</dbReference>
<comment type="caution">
    <text evidence="3">The sequence shown here is derived from an EMBL/GenBank/DDBJ whole genome shotgun (WGS) entry which is preliminary data.</text>
</comment>
<dbReference type="InterPro" id="IPR001841">
    <property type="entry name" value="Znf_RING"/>
</dbReference>
<dbReference type="PROSITE" id="PS50089">
    <property type="entry name" value="ZF_RING_2"/>
    <property type="match status" value="1"/>
</dbReference>
<dbReference type="EMBL" id="JBBWWR010000013">
    <property type="protein sequence ID" value="KAK8955862.1"/>
    <property type="molecule type" value="Genomic_DNA"/>
</dbReference>
<dbReference type="InterPro" id="IPR013083">
    <property type="entry name" value="Znf_RING/FYVE/PHD"/>
</dbReference>
<dbReference type="Pfam" id="PF13639">
    <property type="entry name" value="zf-RING_2"/>
    <property type="match status" value="1"/>
</dbReference>
<name>A0ABR2M055_9ASPA</name>
<keyword evidence="4" id="KW-1185">Reference proteome</keyword>
<dbReference type="PANTHER" id="PTHR45676:SF41">
    <property type="entry name" value="RING-H2 FINGER PROTEIN ATL66"/>
    <property type="match status" value="1"/>
</dbReference>
<evidence type="ECO:0000259" key="2">
    <source>
        <dbReference type="PROSITE" id="PS50089"/>
    </source>
</evidence>
<gene>
    <name evidence="3" type="ORF">KSP40_PGU009819</name>
</gene>
<keyword evidence="1" id="KW-0479">Metal-binding</keyword>
<dbReference type="SMART" id="SM00184">
    <property type="entry name" value="RING"/>
    <property type="match status" value="1"/>
</dbReference>
<dbReference type="SUPFAM" id="SSF57850">
    <property type="entry name" value="RING/U-box"/>
    <property type="match status" value="1"/>
</dbReference>
<evidence type="ECO:0000256" key="1">
    <source>
        <dbReference type="PROSITE-ProRule" id="PRU00175"/>
    </source>
</evidence>
<evidence type="ECO:0000313" key="3">
    <source>
        <dbReference type="EMBL" id="KAK8955862.1"/>
    </source>
</evidence>
<keyword evidence="1" id="KW-0863">Zinc-finger</keyword>
<feature type="domain" description="RING-type" evidence="2">
    <location>
        <begin position="28"/>
        <end position="70"/>
    </location>
</feature>
<proteinExistence type="predicted"/>
<evidence type="ECO:0000313" key="4">
    <source>
        <dbReference type="Proteomes" id="UP001412067"/>
    </source>
</evidence>
<sequence>MNDEVIERELQALPRTVVDDTIAVDDDCSICIGQFEQGEEILILPSCKHIFHATCVNEWLQSHNTCPLCRKNCNHALDSCPQ</sequence>
<accession>A0ABR2M055</accession>
<protein>
    <submittedName>
        <fullName evidence="3">E3 ubiquitin-protein ligase</fullName>
    </submittedName>
</protein>
<dbReference type="Proteomes" id="UP001412067">
    <property type="component" value="Unassembled WGS sequence"/>
</dbReference>
<keyword evidence="1" id="KW-0862">Zinc</keyword>
<reference evidence="3 4" key="1">
    <citation type="journal article" date="2022" name="Nat. Plants">
        <title>Genomes of leafy and leafless Platanthera orchids illuminate the evolution of mycoheterotrophy.</title>
        <authorList>
            <person name="Li M.H."/>
            <person name="Liu K.W."/>
            <person name="Li Z."/>
            <person name="Lu H.C."/>
            <person name="Ye Q.L."/>
            <person name="Zhang D."/>
            <person name="Wang J.Y."/>
            <person name="Li Y.F."/>
            <person name="Zhong Z.M."/>
            <person name="Liu X."/>
            <person name="Yu X."/>
            <person name="Liu D.K."/>
            <person name="Tu X.D."/>
            <person name="Liu B."/>
            <person name="Hao Y."/>
            <person name="Liao X.Y."/>
            <person name="Jiang Y.T."/>
            <person name="Sun W.H."/>
            <person name="Chen J."/>
            <person name="Chen Y.Q."/>
            <person name="Ai Y."/>
            <person name="Zhai J.W."/>
            <person name="Wu S.S."/>
            <person name="Zhou Z."/>
            <person name="Hsiao Y.Y."/>
            <person name="Wu W.L."/>
            <person name="Chen Y.Y."/>
            <person name="Lin Y.F."/>
            <person name="Hsu J.L."/>
            <person name="Li C.Y."/>
            <person name="Wang Z.W."/>
            <person name="Zhao X."/>
            <person name="Zhong W.Y."/>
            <person name="Ma X.K."/>
            <person name="Ma L."/>
            <person name="Huang J."/>
            <person name="Chen G.Z."/>
            <person name="Huang M.Z."/>
            <person name="Huang L."/>
            <person name="Peng D.H."/>
            <person name="Luo Y.B."/>
            <person name="Zou S.Q."/>
            <person name="Chen S.P."/>
            <person name="Lan S."/>
            <person name="Tsai W.C."/>
            <person name="Van de Peer Y."/>
            <person name="Liu Z.J."/>
        </authorList>
    </citation>
    <scope>NUCLEOTIDE SEQUENCE [LARGE SCALE GENOMIC DNA]</scope>
    <source>
        <strain evidence="3">Lor288</strain>
    </source>
</reference>